<dbReference type="Proteomes" id="UP000199514">
    <property type="component" value="Unassembled WGS sequence"/>
</dbReference>
<name>A0A1I1DMI2_9BACT</name>
<dbReference type="PROSITE" id="PS50206">
    <property type="entry name" value="RHODANESE_3"/>
    <property type="match status" value="1"/>
</dbReference>
<feature type="domain" description="Rhodanese" evidence="8">
    <location>
        <begin position="36"/>
        <end position="127"/>
    </location>
</feature>
<dbReference type="CDD" id="cd02947">
    <property type="entry name" value="TRX_family"/>
    <property type="match status" value="1"/>
</dbReference>
<dbReference type="Pfam" id="PF00085">
    <property type="entry name" value="Thioredoxin"/>
    <property type="match status" value="1"/>
</dbReference>
<dbReference type="RefSeq" id="WP_091506248.1">
    <property type="nucleotide sequence ID" value="NZ_FOLE01000001.1"/>
</dbReference>
<evidence type="ECO:0000259" key="9">
    <source>
        <dbReference type="PROSITE" id="PS51352"/>
    </source>
</evidence>
<gene>
    <name evidence="10" type="ORF">SAMN05421780_101336</name>
</gene>
<evidence type="ECO:0000259" key="8">
    <source>
        <dbReference type="PROSITE" id="PS50206"/>
    </source>
</evidence>
<dbReference type="Gene3D" id="3.40.30.10">
    <property type="entry name" value="Glutaredoxin"/>
    <property type="match status" value="1"/>
</dbReference>
<accession>A0A1I1DMI2</accession>
<dbReference type="EMBL" id="FOLE01000001">
    <property type="protein sequence ID" value="SFB76195.1"/>
    <property type="molecule type" value="Genomic_DNA"/>
</dbReference>
<dbReference type="PANTHER" id="PTHR45663">
    <property type="entry name" value="GEO12009P1"/>
    <property type="match status" value="1"/>
</dbReference>
<keyword evidence="3" id="KW-0249">Electron transport</keyword>
<sequence>MKLKYLLLMLGFMWACQSASNGQAVSADDFDKKIKAAGKAQVLDVRSTEEFTGGHLANATNIDWNGDDFEKQVKAQVKTNEPVFVYCLSGGRSARAASKLREMGYKEVYDMQGGMMAWRAANKNVVSGKAAAPSGITLEQFNHKIKNSSKMVLVDFNAVWCGPCKKMAPFLEEISKEKADKVELWKIDADQNADLAKSLGIEALPTLLLYQNNSIIWKNIGFVEKATIEKAIASGK</sequence>
<evidence type="ECO:0000256" key="5">
    <source>
        <dbReference type="ARBA" id="ARBA00023284"/>
    </source>
</evidence>
<reference evidence="10 11" key="1">
    <citation type="submission" date="2016-10" db="EMBL/GenBank/DDBJ databases">
        <authorList>
            <person name="de Groot N.N."/>
        </authorList>
    </citation>
    <scope>NUCLEOTIDE SEQUENCE [LARGE SCALE GENOMIC DNA]</scope>
    <source>
        <strain evidence="10 11">DSM 6793</strain>
    </source>
</reference>
<proteinExistence type="inferred from homology"/>
<dbReference type="PANTHER" id="PTHR45663:SF11">
    <property type="entry name" value="GEO12009P1"/>
    <property type="match status" value="1"/>
</dbReference>
<dbReference type="AlphaFoldDB" id="A0A1I1DMI2"/>
<dbReference type="InterPro" id="IPR013766">
    <property type="entry name" value="Thioredoxin_domain"/>
</dbReference>
<dbReference type="GO" id="GO:0005829">
    <property type="term" value="C:cytosol"/>
    <property type="evidence" value="ECO:0007669"/>
    <property type="project" value="TreeGrafter"/>
</dbReference>
<evidence type="ECO:0000313" key="10">
    <source>
        <dbReference type="EMBL" id="SFB76195.1"/>
    </source>
</evidence>
<evidence type="ECO:0000256" key="7">
    <source>
        <dbReference type="SAM" id="SignalP"/>
    </source>
</evidence>
<evidence type="ECO:0000256" key="2">
    <source>
        <dbReference type="ARBA" id="ARBA00022448"/>
    </source>
</evidence>
<keyword evidence="11" id="KW-1185">Reference proteome</keyword>
<dbReference type="SUPFAM" id="SSF52833">
    <property type="entry name" value="Thioredoxin-like"/>
    <property type="match status" value="1"/>
</dbReference>
<dbReference type="PROSITE" id="PS51352">
    <property type="entry name" value="THIOREDOXIN_2"/>
    <property type="match status" value="1"/>
</dbReference>
<feature type="chain" id="PRO_5011721441" description="Thioredoxin" evidence="7">
    <location>
        <begin position="22"/>
        <end position="236"/>
    </location>
</feature>
<evidence type="ECO:0000313" key="11">
    <source>
        <dbReference type="Proteomes" id="UP000199514"/>
    </source>
</evidence>
<evidence type="ECO:0000256" key="6">
    <source>
        <dbReference type="NCBIfam" id="TIGR01068"/>
    </source>
</evidence>
<evidence type="ECO:0000256" key="1">
    <source>
        <dbReference type="ARBA" id="ARBA00008987"/>
    </source>
</evidence>
<evidence type="ECO:0000256" key="3">
    <source>
        <dbReference type="ARBA" id="ARBA00022982"/>
    </source>
</evidence>
<keyword evidence="7" id="KW-0732">Signal</keyword>
<dbReference type="CDD" id="cd00158">
    <property type="entry name" value="RHOD"/>
    <property type="match status" value="1"/>
</dbReference>
<protein>
    <recommendedName>
        <fullName evidence="6">Thioredoxin</fullName>
    </recommendedName>
</protein>
<feature type="domain" description="Thioredoxin" evidence="9">
    <location>
        <begin position="111"/>
        <end position="236"/>
    </location>
</feature>
<dbReference type="SUPFAM" id="SSF52821">
    <property type="entry name" value="Rhodanese/Cell cycle control phosphatase"/>
    <property type="match status" value="1"/>
</dbReference>
<feature type="signal peptide" evidence="7">
    <location>
        <begin position="1"/>
        <end position="21"/>
    </location>
</feature>
<dbReference type="OrthoDB" id="9808735at2"/>
<dbReference type="GO" id="GO:0015035">
    <property type="term" value="F:protein-disulfide reductase activity"/>
    <property type="evidence" value="ECO:0007669"/>
    <property type="project" value="UniProtKB-UniRule"/>
</dbReference>
<dbReference type="Pfam" id="PF00581">
    <property type="entry name" value="Rhodanese"/>
    <property type="match status" value="1"/>
</dbReference>
<dbReference type="SMART" id="SM00450">
    <property type="entry name" value="RHOD"/>
    <property type="match status" value="1"/>
</dbReference>
<dbReference type="InterPro" id="IPR005746">
    <property type="entry name" value="Thioredoxin"/>
</dbReference>
<dbReference type="InterPro" id="IPR036249">
    <property type="entry name" value="Thioredoxin-like_sf"/>
</dbReference>
<dbReference type="Gene3D" id="3.40.250.10">
    <property type="entry name" value="Rhodanese-like domain"/>
    <property type="match status" value="1"/>
</dbReference>
<dbReference type="NCBIfam" id="TIGR01068">
    <property type="entry name" value="thioredoxin"/>
    <property type="match status" value="1"/>
</dbReference>
<evidence type="ECO:0000256" key="4">
    <source>
        <dbReference type="ARBA" id="ARBA00023157"/>
    </source>
</evidence>
<dbReference type="GO" id="GO:0045454">
    <property type="term" value="P:cell redox homeostasis"/>
    <property type="evidence" value="ECO:0007669"/>
    <property type="project" value="TreeGrafter"/>
</dbReference>
<dbReference type="InterPro" id="IPR001763">
    <property type="entry name" value="Rhodanese-like_dom"/>
</dbReference>
<keyword evidence="4" id="KW-1015">Disulfide bond</keyword>
<dbReference type="STRING" id="927664.SAMN05421780_101336"/>
<keyword evidence="5" id="KW-0676">Redox-active center</keyword>
<dbReference type="PRINTS" id="PR00421">
    <property type="entry name" value="THIOREDOXIN"/>
</dbReference>
<dbReference type="InterPro" id="IPR036873">
    <property type="entry name" value="Rhodanese-like_dom_sf"/>
</dbReference>
<organism evidence="10 11">
    <name type="scientific">Flexibacter flexilis DSM 6793</name>
    <dbReference type="NCBI Taxonomy" id="927664"/>
    <lineage>
        <taxon>Bacteria</taxon>
        <taxon>Pseudomonadati</taxon>
        <taxon>Bacteroidota</taxon>
        <taxon>Cytophagia</taxon>
        <taxon>Cytophagales</taxon>
        <taxon>Flexibacteraceae</taxon>
        <taxon>Flexibacter</taxon>
    </lineage>
</organism>
<comment type="similarity">
    <text evidence="1">Belongs to the thioredoxin family.</text>
</comment>
<dbReference type="FunFam" id="3.40.30.10:FF:000001">
    <property type="entry name" value="Thioredoxin"/>
    <property type="match status" value="1"/>
</dbReference>
<keyword evidence="2" id="KW-0813">Transport</keyword>